<comment type="catalytic activity">
    <reaction evidence="1">
        <text>ATP + protein L-histidine = ADP + protein N-phospho-L-histidine.</text>
        <dbReference type="EC" id="2.7.13.3"/>
    </reaction>
</comment>
<proteinExistence type="predicted"/>
<keyword evidence="5" id="KW-0597">Phosphoprotein</keyword>
<sequence length="598" mass="67987">MFNEFYRRLIDPFKRSIRNKLILAMTLVAVLPVIVMTAVAAENTRSSMEAEIMDTNRVNMNWASIYLAEQFTRMNNIIYSIQISDELHQYLALTREAPASSRFDEQKAVFNMLNSVYYSAGNYVFGVELYLREQDTLFTFNSMESRIKTVQDVPEAYDKLFTEHKDFTIINDPIDPAKFHMTRSMNRFEDQAQIGAISLEIKWAEFNQTLDLLDSRGDYTAYIGDGSGHPVYQPNSSIQPSDEALKQLSETKNNAGFIRTAQEYIFYHDIESTGLRVIKIVPDHVINESALETMKYGLVVGGVATVVSVALAALVAWRTSKPIVKLANSMKGIQLIKDRKVERSGRVDEIGLLEKNLHGMASRIREHIRDNYLMNLEKQTAELKALQSQIHPHFLQNTLQMIGGMVYSQKPADSYKVIRALSEMFRYIVRAPDGLVPLQSELDQLEHYMLIQKQRFATRLEYKLEITGELRACYIPKLSLQPIVENAFLHGLEKKPGEWRLGIEVLCDPQQGMVTIQICDNGVGMEPDRLAEMQSKLERITRHTDRVWSSGTSIGLLNATSRMVMHFGPEYGIRMESELGQGTKVIVTIPCTTGGEPL</sequence>
<accession>A0A5M9WV70</accession>
<evidence type="ECO:0000256" key="7">
    <source>
        <dbReference type="ARBA" id="ARBA00022777"/>
    </source>
</evidence>
<dbReference type="GO" id="GO:0005886">
    <property type="term" value="C:plasma membrane"/>
    <property type="evidence" value="ECO:0007669"/>
    <property type="project" value="UniProtKB-SubCell"/>
</dbReference>
<evidence type="ECO:0000256" key="5">
    <source>
        <dbReference type="ARBA" id="ARBA00022553"/>
    </source>
</evidence>
<dbReference type="PANTHER" id="PTHR34220:SF7">
    <property type="entry name" value="SENSOR HISTIDINE KINASE YPDA"/>
    <property type="match status" value="1"/>
</dbReference>
<keyword evidence="6" id="KW-0808">Transferase</keyword>
<evidence type="ECO:0000256" key="3">
    <source>
        <dbReference type="ARBA" id="ARBA00012438"/>
    </source>
</evidence>
<evidence type="ECO:0000256" key="1">
    <source>
        <dbReference type="ARBA" id="ARBA00000085"/>
    </source>
</evidence>
<comment type="subcellular location">
    <subcellularLocation>
        <location evidence="2">Cell membrane</location>
        <topology evidence="2">Multi-pass membrane protein</topology>
    </subcellularLocation>
</comment>
<evidence type="ECO:0000259" key="11">
    <source>
        <dbReference type="PROSITE" id="PS50885"/>
    </source>
</evidence>
<dbReference type="Pfam" id="PF02518">
    <property type="entry name" value="HATPase_c"/>
    <property type="match status" value="1"/>
</dbReference>
<dbReference type="EMBL" id="RIAS01000009">
    <property type="protein sequence ID" value="KAA8785475.1"/>
    <property type="molecule type" value="Genomic_DNA"/>
</dbReference>
<comment type="caution">
    <text evidence="12">The sequence shown here is derived from an EMBL/GenBank/DDBJ whole genome shotgun (WGS) entry which is preliminary data.</text>
</comment>
<dbReference type="InterPro" id="IPR004358">
    <property type="entry name" value="Sig_transdc_His_kin-like_C"/>
</dbReference>
<gene>
    <name evidence="12" type="ORF">EC604_16665</name>
</gene>
<dbReference type="OrthoDB" id="9776552at2"/>
<evidence type="ECO:0000313" key="12">
    <source>
        <dbReference type="EMBL" id="KAA8785475.1"/>
    </source>
</evidence>
<dbReference type="Gene3D" id="3.30.565.10">
    <property type="entry name" value="Histidine kinase-like ATPase, C-terminal domain"/>
    <property type="match status" value="1"/>
</dbReference>
<dbReference type="Gene3D" id="6.10.340.10">
    <property type="match status" value="1"/>
</dbReference>
<dbReference type="RefSeq" id="WP_123065262.1">
    <property type="nucleotide sequence ID" value="NZ_RIAS01000009.1"/>
</dbReference>
<name>A0A5M9WV70_PAEAM</name>
<dbReference type="InterPro" id="IPR010559">
    <property type="entry name" value="Sig_transdc_His_kin_internal"/>
</dbReference>
<keyword evidence="9 10" id="KW-0472">Membrane</keyword>
<dbReference type="InterPro" id="IPR003594">
    <property type="entry name" value="HATPase_dom"/>
</dbReference>
<dbReference type="GO" id="GO:0000155">
    <property type="term" value="F:phosphorelay sensor kinase activity"/>
    <property type="evidence" value="ECO:0007669"/>
    <property type="project" value="InterPro"/>
</dbReference>
<keyword evidence="10" id="KW-0812">Transmembrane</keyword>
<keyword evidence="7 12" id="KW-0418">Kinase</keyword>
<protein>
    <recommendedName>
        <fullName evidence="3">histidine kinase</fullName>
        <ecNumber evidence="3">2.7.13.3</ecNumber>
    </recommendedName>
</protein>
<feature type="domain" description="HAMP" evidence="11">
    <location>
        <begin position="317"/>
        <end position="369"/>
    </location>
</feature>
<dbReference type="PROSITE" id="PS50885">
    <property type="entry name" value="HAMP"/>
    <property type="match status" value="1"/>
</dbReference>
<keyword evidence="8" id="KW-0902">Two-component regulatory system</keyword>
<feature type="transmembrane region" description="Helical" evidence="10">
    <location>
        <begin position="21"/>
        <end position="41"/>
    </location>
</feature>
<dbReference type="Pfam" id="PF06580">
    <property type="entry name" value="His_kinase"/>
    <property type="match status" value="1"/>
</dbReference>
<evidence type="ECO:0000256" key="9">
    <source>
        <dbReference type="ARBA" id="ARBA00023136"/>
    </source>
</evidence>
<reference evidence="12 13" key="1">
    <citation type="journal article" date="2019" name="J. Ind. Microbiol. Biotechnol.">
        <title>Paenibacillus amylolyticus 27C64 has a diverse set of carbohydrate-active enzymes and complete pectin deconstruction system.</title>
        <authorList>
            <person name="Keggi C."/>
            <person name="Doran-Peterson J."/>
        </authorList>
    </citation>
    <scope>NUCLEOTIDE SEQUENCE [LARGE SCALE GENOMIC DNA]</scope>
    <source>
        <strain evidence="12 13">27C64</strain>
    </source>
</reference>
<dbReference type="InterPro" id="IPR050640">
    <property type="entry name" value="Bact_2-comp_sensor_kinase"/>
</dbReference>
<evidence type="ECO:0000256" key="4">
    <source>
        <dbReference type="ARBA" id="ARBA00022475"/>
    </source>
</evidence>
<dbReference type="AlphaFoldDB" id="A0A5M9WV70"/>
<dbReference type="PRINTS" id="PR00344">
    <property type="entry name" value="BCTRLSENSOR"/>
</dbReference>
<organism evidence="12 13">
    <name type="scientific">Paenibacillus amylolyticus</name>
    <dbReference type="NCBI Taxonomy" id="1451"/>
    <lineage>
        <taxon>Bacteria</taxon>
        <taxon>Bacillati</taxon>
        <taxon>Bacillota</taxon>
        <taxon>Bacilli</taxon>
        <taxon>Bacillales</taxon>
        <taxon>Paenibacillaceae</taxon>
        <taxon>Paenibacillus</taxon>
    </lineage>
</organism>
<dbReference type="PANTHER" id="PTHR34220">
    <property type="entry name" value="SENSOR HISTIDINE KINASE YPDA"/>
    <property type="match status" value="1"/>
</dbReference>
<evidence type="ECO:0000256" key="10">
    <source>
        <dbReference type="SAM" id="Phobius"/>
    </source>
</evidence>
<dbReference type="InterPro" id="IPR036890">
    <property type="entry name" value="HATPase_C_sf"/>
</dbReference>
<evidence type="ECO:0000256" key="2">
    <source>
        <dbReference type="ARBA" id="ARBA00004651"/>
    </source>
</evidence>
<keyword evidence="4" id="KW-1003">Cell membrane</keyword>
<evidence type="ECO:0000313" key="13">
    <source>
        <dbReference type="Proteomes" id="UP000323664"/>
    </source>
</evidence>
<dbReference type="EC" id="2.7.13.3" evidence="3"/>
<dbReference type="Proteomes" id="UP000323664">
    <property type="component" value="Unassembled WGS sequence"/>
</dbReference>
<keyword evidence="10" id="KW-1133">Transmembrane helix</keyword>
<evidence type="ECO:0000256" key="8">
    <source>
        <dbReference type="ARBA" id="ARBA00023012"/>
    </source>
</evidence>
<dbReference type="InterPro" id="IPR003660">
    <property type="entry name" value="HAMP_dom"/>
</dbReference>
<evidence type="ECO:0000256" key="6">
    <source>
        <dbReference type="ARBA" id="ARBA00022679"/>
    </source>
</evidence>
<dbReference type="SUPFAM" id="SSF55874">
    <property type="entry name" value="ATPase domain of HSP90 chaperone/DNA topoisomerase II/histidine kinase"/>
    <property type="match status" value="1"/>
</dbReference>